<evidence type="ECO:0000313" key="3">
    <source>
        <dbReference type="Proteomes" id="UP001172102"/>
    </source>
</evidence>
<sequence length="328" mass="37649">MNPTFHEARQKFTKRKNRELPVWQKTKFQRLLARNQYALALATPPRECKATDAVLPNFFLQGFRLVTHPGTNLPWYVPLGFEKKQPPPAPEESPQFGDASHIEEALSEPKPPVSSNEKLPPATPTGATSWTISRQELLRDFTKGPKSSEYRDGHKKILRRSAQTSNSIISAVNKAVWREDMDSFVLELNRRRIVDNLVRYADLIETEDRKYLIKCESWDDAKQHGHRGCLLFLGEEAPGSESPPLTLTEPSRLSTMTIENVRFNGKLVVHNLRALLGEKHMDRLRQESSLLRSGPLFLLGRRRTLETQHLLWRLQGYVMFEPENSSSM</sequence>
<evidence type="ECO:0000256" key="1">
    <source>
        <dbReference type="SAM" id="MobiDB-lite"/>
    </source>
</evidence>
<comment type="caution">
    <text evidence="2">The sequence shown here is derived from an EMBL/GenBank/DDBJ whole genome shotgun (WGS) entry which is preliminary data.</text>
</comment>
<gene>
    <name evidence="2" type="ORF">B0H67DRAFT_643602</name>
</gene>
<protein>
    <submittedName>
        <fullName evidence="2">Uncharacterized protein</fullName>
    </submittedName>
</protein>
<proteinExistence type="predicted"/>
<dbReference type="Proteomes" id="UP001172102">
    <property type="component" value="Unassembled WGS sequence"/>
</dbReference>
<dbReference type="EMBL" id="JAUKUA010000003">
    <property type="protein sequence ID" value="KAK0720337.1"/>
    <property type="molecule type" value="Genomic_DNA"/>
</dbReference>
<organism evidence="2 3">
    <name type="scientific">Lasiosphaeris hirsuta</name>
    <dbReference type="NCBI Taxonomy" id="260670"/>
    <lineage>
        <taxon>Eukaryota</taxon>
        <taxon>Fungi</taxon>
        <taxon>Dikarya</taxon>
        <taxon>Ascomycota</taxon>
        <taxon>Pezizomycotina</taxon>
        <taxon>Sordariomycetes</taxon>
        <taxon>Sordariomycetidae</taxon>
        <taxon>Sordariales</taxon>
        <taxon>Lasiosphaeriaceae</taxon>
        <taxon>Lasiosphaeris</taxon>
    </lineage>
</organism>
<feature type="region of interest" description="Disordered" evidence="1">
    <location>
        <begin position="104"/>
        <end position="129"/>
    </location>
</feature>
<name>A0AA40E0F0_9PEZI</name>
<accession>A0AA40E0F0</accession>
<keyword evidence="3" id="KW-1185">Reference proteome</keyword>
<evidence type="ECO:0000313" key="2">
    <source>
        <dbReference type="EMBL" id="KAK0720337.1"/>
    </source>
</evidence>
<reference evidence="2" key="1">
    <citation type="submission" date="2023-06" db="EMBL/GenBank/DDBJ databases">
        <title>Genome-scale phylogeny and comparative genomics of the fungal order Sordariales.</title>
        <authorList>
            <consortium name="Lawrence Berkeley National Laboratory"/>
            <person name="Hensen N."/>
            <person name="Bonometti L."/>
            <person name="Westerberg I."/>
            <person name="Brannstrom I.O."/>
            <person name="Guillou S."/>
            <person name="Cros-Aarteil S."/>
            <person name="Calhoun S."/>
            <person name="Haridas S."/>
            <person name="Kuo A."/>
            <person name="Mondo S."/>
            <person name="Pangilinan J."/>
            <person name="Riley R."/>
            <person name="Labutti K."/>
            <person name="Andreopoulos B."/>
            <person name="Lipzen A."/>
            <person name="Chen C."/>
            <person name="Yanf M."/>
            <person name="Daum C."/>
            <person name="Ng V."/>
            <person name="Clum A."/>
            <person name="Steindorff A."/>
            <person name="Ohm R."/>
            <person name="Martin F."/>
            <person name="Silar P."/>
            <person name="Natvig D."/>
            <person name="Lalanne C."/>
            <person name="Gautier V."/>
            <person name="Ament-Velasquez S.L."/>
            <person name="Kruys A."/>
            <person name="Hutchinson M.I."/>
            <person name="Powell A.J."/>
            <person name="Barry K."/>
            <person name="Miller A.N."/>
            <person name="Grigoriev I.V."/>
            <person name="Debuchy R."/>
            <person name="Gladieux P."/>
            <person name="Thoren M.H."/>
            <person name="Johannesson H."/>
        </authorList>
    </citation>
    <scope>NUCLEOTIDE SEQUENCE</scope>
    <source>
        <strain evidence="2">SMH4607-1</strain>
    </source>
</reference>
<dbReference type="AlphaFoldDB" id="A0AA40E0F0"/>